<feature type="compositionally biased region" description="Basic and acidic residues" evidence="2">
    <location>
        <begin position="509"/>
        <end position="520"/>
    </location>
</feature>
<evidence type="ECO:0000313" key="6">
    <source>
        <dbReference type="Proteomes" id="UP001231518"/>
    </source>
</evidence>
<feature type="domain" description="Interferon-related developmental regulator N-terminal" evidence="4">
    <location>
        <begin position="154"/>
        <end position="442"/>
    </location>
</feature>
<dbReference type="AlphaFoldDB" id="A0AAD8DYM8"/>
<proteinExistence type="inferred from homology"/>
<accession>A0AAD8DYM8</accession>
<comment type="similarity">
    <text evidence="1">Belongs to the IFRD family.</text>
</comment>
<dbReference type="EMBL" id="JARGEI010000004">
    <property type="protein sequence ID" value="KAJ8733035.1"/>
    <property type="molecule type" value="Genomic_DNA"/>
</dbReference>
<evidence type="ECO:0000256" key="1">
    <source>
        <dbReference type="ARBA" id="ARBA00008828"/>
    </source>
</evidence>
<gene>
    <name evidence="5" type="ORF">PYW07_015634</name>
</gene>
<dbReference type="InterPro" id="IPR007701">
    <property type="entry name" value="Interferon-rel_develop_reg_N"/>
</dbReference>
<keyword evidence="6" id="KW-1185">Reference proteome</keyword>
<comment type="caution">
    <text evidence="5">The sequence shown here is derived from an EMBL/GenBank/DDBJ whole genome shotgun (WGS) entry which is preliminary data.</text>
</comment>
<dbReference type="PANTHER" id="PTHR12354:SF1">
    <property type="entry name" value="INTERFERON-RELATED DEVELOPMENTAL REGULATOR 1"/>
    <property type="match status" value="1"/>
</dbReference>
<reference evidence="5" key="1">
    <citation type="submission" date="2023-03" db="EMBL/GenBank/DDBJ databases">
        <title>Chromosome-level genomes of two armyworms, Mythimna separata and Mythimna loreyi, provide insights into the biosynthesis and reception of sex pheromones.</title>
        <authorList>
            <person name="Zhao H."/>
        </authorList>
    </citation>
    <scope>NUCLEOTIDE SEQUENCE</scope>
    <source>
        <strain evidence="5">BeijingLab</strain>
        <tissue evidence="5">Pupa</tissue>
    </source>
</reference>
<dbReference type="Pfam" id="PF04836">
    <property type="entry name" value="IFRD_C"/>
    <property type="match status" value="1"/>
</dbReference>
<dbReference type="Pfam" id="PF05004">
    <property type="entry name" value="IFRD"/>
    <property type="match status" value="1"/>
</dbReference>
<dbReference type="Proteomes" id="UP001231518">
    <property type="component" value="Chromosome 6"/>
</dbReference>
<dbReference type="SUPFAM" id="SSF48371">
    <property type="entry name" value="ARM repeat"/>
    <property type="match status" value="1"/>
</dbReference>
<dbReference type="InterPro" id="IPR016024">
    <property type="entry name" value="ARM-type_fold"/>
</dbReference>
<protein>
    <recommendedName>
        <fullName evidence="7">Interferon-related developmental regulator 1</fullName>
    </recommendedName>
</protein>
<dbReference type="InterPro" id="IPR006921">
    <property type="entry name" value="Interferon-rel_develop_reg_C"/>
</dbReference>
<feature type="domain" description="Interferon-related developmental regulator C-terminal" evidence="3">
    <location>
        <begin position="513"/>
        <end position="547"/>
    </location>
</feature>
<evidence type="ECO:0000259" key="4">
    <source>
        <dbReference type="Pfam" id="PF05004"/>
    </source>
</evidence>
<feature type="region of interest" description="Disordered" evidence="2">
    <location>
        <begin position="498"/>
        <end position="552"/>
    </location>
</feature>
<feature type="compositionally biased region" description="Basic and acidic residues" evidence="2">
    <location>
        <begin position="533"/>
        <end position="552"/>
    </location>
</feature>
<dbReference type="PANTHER" id="PTHR12354">
    <property type="entry name" value="INTERFERON-RELATED DEVELOPMENTAL REGULATOR"/>
    <property type="match status" value="1"/>
</dbReference>
<dbReference type="InterPro" id="IPR039777">
    <property type="entry name" value="IFRD"/>
</dbReference>
<evidence type="ECO:0008006" key="7">
    <source>
        <dbReference type="Google" id="ProtNLM"/>
    </source>
</evidence>
<evidence type="ECO:0000259" key="3">
    <source>
        <dbReference type="Pfam" id="PF04836"/>
    </source>
</evidence>
<evidence type="ECO:0000256" key="2">
    <source>
        <dbReference type="SAM" id="MobiDB-lite"/>
    </source>
</evidence>
<name>A0AAD8DYM8_MYTSE</name>
<sequence>MDSASTWWSREQREFCVEQYYLNQGFCTTVRRLFCEKYKVVPCDMKLSCPTANRIRHWVAVHEGRQGQHTLRAEEEERRKQLNKLNGTQWGRKTGENRIVRTESIDMGELHQAIKWKQRDTKWSGPRPVNEKQKIEVPVVEEHPCWWYQRRDSVEEEVKPDKKQVLKEKFEGEVLELIEALDAHGHAARASAFDSLRAALQRRVVEDLLAKHRATLADHVSRALRRGKDGERKAAAAIAPLLAIQIGDEGMDQFVREVRPALIATATDFSASLDTRTECCSSLAVLCYLMDEDISETLEAMRMYETIFSGSYLKDDGSVRVSGAAVEEGALHAAALDGWALLFSLLSSNHALSLLNNQDPSFDKLGELLEAPSLEVRMAAGSALAIAYETATQDGNSNSLTAHVDALLPRLTELARDSNRFHAKRDRRVQRATFRHILKYFEDGEAPSTSVHIGRETAEWSSWSGGAAYAALATALGGALPVLAPHYPRLRAALQLSEEPPEVEAVPQDEPKKLKQDKPKKLQRHLQNRAASKARDFTRNQNRDKRSAVLAV</sequence>
<evidence type="ECO:0000313" key="5">
    <source>
        <dbReference type="EMBL" id="KAJ8733035.1"/>
    </source>
</evidence>
<organism evidence="5 6">
    <name type="scientific">Mythimna separata</name>
    <name type="common">Oriental armyworm</name>
    <name type="synonym">Pseudaletia separata</name>
    <dbReference type="NCBI Taxonomy" id="271217"/>
    <lineage>
        <taxon>Eukaryota</taxon>
        <taxon>Metazoa</taxon>
        <taxon>Ecdysozoa</taxon>
        <taxon>Arthropoda</taxon>
        <taxon>Hexapoda</taxon>
        <taxon>Insecta</taxon>
        <taxon>Pterygota</taxon>
        <taxon>Neoptera</taxon>
        <taxon>Endopterygota</taxon>
        <taxon>Lepidoptera</taxon>
        <taxon>Glossata</taxon>
        <taxon>Ditrysia</taxon>
        <taxon>Noctuoidea</taxon>
        <taxon>Noctuidae</taxon>
        <taxon>Noctuinae</taxon>
        <taxon>Hadenini</taxon>
        <taxon>Mythimna</taxon>
    </lineage>
</organism>